<reference evidence="4 5" key="1">
    <citation type="submission" date="2019-07" db="EMBL/GenBank/DDBJ databases">
        <title>Draft genome assembly of a fouling barnacle, Amphibalanus amphitrite (Darwin, 1854): The first reference genome for Thecostraca.</title>
        <authorList>
            <person name="Kim W."/>
        </authorList>
    </citation>
    <scope>NUCLEOTIDE SEQUENCE [LARGE SCALE GENOMIC DNA]</scope>
    <source>
        <strain evidence="4">SNU_AA5</strain>
        <tissue evidence="4">Soma without cirri and trophi</tissue>
    </source>
</reference>
<dbReference type="OrthoDB" id="8625101at2759"/>
<feature type="compositionally biased region" description="Basic and acidic residues" evidence="2">
    <location>
        <begin position="280"/>
        <end position="293"/>
    </location>
</feature>
<dbReference type="PANTHER" id="PTHR13199:SF11">
    <property type="entry name" value="PROTEIN ATOSSA"/>
    <property type="match status" value="1"/>
</dbReference>
<comment type="caution">
    <text evidence="4">The sequence shown here is derived from an EMBL/GenBank/DDBJ whole genome shotgun (WGS) entry which is preliminary data.</text>
</comment>
<dbReference type="Proteomes" id="UP000440578">
    <property type="component" value="Unassembled WGS sequence"/>
</dbReference>
<protein>
    <submittedName>
        <fullName evidence="4">Protein FAM214A</fullName>
    </submittedName>
</protein>
<keyword evidence="5" id="KW-1185">Reference proteome</keyword>
<sequence length="879" mass="96008">MEAGAEEPEPSELFGDLGTLVVEGRTPGGQRGFHEGPHCVLVYPYRQNKHVCDANSVVCQRESELRRYMYLLWRNNIPIRCHRSSVGARALLQAVYSYLHFSQLSAWLSRSGGAVPSNVMYRITVPGDAFGTRFAGGTPQLHTFPTAYLARDRTLVQVSVRALPRCDAVPSIPCASCRAGEVEQPLGACAAPLPAPPPGPAAGADAATDQWTADDLRRSIIKCRLQGALSDSRDSLLGDSLLDPPRSLHKYPKRYQSPSRSGSPSLETPEHLMFGGSRESSTERRADTLSRRVITDQCAAPDLAWTQGRATWRSDASPPPPQRPDLYRHRRSPSREHRRGHFYELHHAPAPGGGSPLDGSDDAHRSPRQSRRSYKDEYRVPPDGERTVGEPEEERLAAEPAPAADRLCQSERRIQQVQTERSQPVPRRSPQRSRSDCSAVFRLTPDETQQVVAVLRHSGPPPSPPAGHQPATADNPLLSAIERAGQVDARTVRMRTSHFLARTSPVSSSRLTGQQEARPLLSPGRSVDGTRLVRLVRRALSFEQPPAAPERTDPQPCPPLESARGTDGSRSETVAVRGLSERVPGGASPRVSDAPSGSSAPRAAVRRSLDLSGPAAFSQKTGLPLNSSPAPLRRGNAFQFDAALTKVKTFSSALNELAGDSGAGDSERDGRQLSASCPAGVVSPLLGSFEESVLNGRLGPVSTVEGFSADIGASGSFQPKHIRLPVTVFFYSLSDNEKIASPYMGHVQLGRKGYHVPKKGTLQVTLFNPHGTVVKMFVVMYDLSAMPPGCQTFLRQRTLYMPVGESPEHPDSQKWLRYLIHLRFATGRTGRVYVHTDLRMIIFRKSDMDAAAVHTSDSAAHEMRSFVHMPDNPRYSPRK</sequence>
<evidence type="ECO:0000256" key="2">
    <source>
        <dbReference type="SAM" id="MobiDB-lite"/>
    </source>
</evidence>
<dbReference type="InterPro" id="IPR033473">
    <property type="entry name" value="Atos-like_C"/>
</dbReference>
<feature type="compositionally biased region" description="Basic residues" evidence="2">
    <location>
        <begin position="328"/>
        <end position="340"/>
    </location>
</feature>
<feature type="compositionally biased region" description="Basic and acidic residues" evidence="2">
    <location>
        <begin position="373"/>
        <end position="397"/>
    </location>
</feature>
<evidence type="ECO:0000259" key="3">
    <source>
        <dbReference type="SMART" id="SM01177"/>
    </source>
</evidence>
<dbReference type="InterPro" id="IPR025261">
    <property type="entry name" value="Atos-like_cons_dom"/>
</dbReference>
<evidence type="ECO:0000256" key="1">
    <source>
        <dbReference type="ARBA" id="ARBA00034497"/>
    </source>
</evidence>
<organism evidence="4 5">
    <name type="scientific">Amphibalanus amphitrite</name>
    <name type="common">Striped barnacle</name>
    <name type="synonym">Balanus amphitrite</name>
    <dbReference type="NCBI Taxonomy" id="1232801"/>
    <lineage>
        <taxon>Eukaryota</taxon>
        <taxon>Metazoa</taxon>
        <taxon>Ecdysozoa</taxon>
        <taxon>Arthropoda</taxon>
        <taxon>Crustacea</taxon>
        <taxon>Multicrustacea</taxon>
        <taxon>Cirripedia</taxon>
        <taxon>Thoracica</taxon>
        <taxon>Thoracicalcarea</taxon>
        <taxon>Balanomorpha</taxon>
        <taxon>Balanoidea</taxon>
        <taxon>Balanidae</taxon>
        <taxon>Amphibalaninae</taxon>
        <taxon>Amphibalanus</taxon>
    </lineage>
</organism>
<comment type="similarity">
    <text evidence="1">Belongs to the ATOS family.</text>
</comment>
<evidence type="ECO:0000313" key="5">
    <source>
        <dbReference type="Proteomes" id="UP000440578"/>
    </source>
</evidence>
<dbReference type="Pfam" id="PF13889">
    <property type="entry name" value="Chromosome_seg"/>
    <property type="match status" value="1"/>
</dbReference>
<feature type="region of interest" description="Disordered" evidence="2">
    <location>
        <begin position="543"/>
        <end position="606"/>
    </location>
</feature>
<feature type="region of interest" description="Disordered" evidence="2">
    <location>
        <begin position="498"/>
        <end position="526"/>
    </location>
</feature>
<dbReference type="InterPro" id="IPR051506">
    <property type="entry name" value="ATOS_Transcription_Regulators"/>
</dbReference>
<accession>A0A6A4VI06</accession>
<feature type="region of interest" description="Disordered" evidence="2">
    <location>
        <begin position="234"/>
        <end position="293"/>
    </location>
</feature>
<name>A0A6A4VI06_AMPAM</name>
<feature type="domain" description="Atos-like conserved" evidence="3">
    <location>
        <begin position="685"/>
        <end position="744"/>
    </location>
</feature>
<feature type="region of interest" description="Disordered" evidence="2">
    <location>
        <begin position="305"/>
        <end position="437"/>
    </location>
</feature>
<gene>
    <name evidence="4" type="primary">fam214a</name>
    <name evidence="4" type="ORF">FJT64_008585</name>
</gene>
<dbReference type="PANTHER" id="PTHR13199">
    <property type="entry name" value="GH03947P"/>
    <property type="match status" value="1"/>
</dbReference>
<proteinExistence type="inferred from homology"/>
<feature type="compositionally biased region" description="Polar residues" evidence="2">
    <location>
        <begin position="504"/>
        <end position="515"/>
    </location>
</feature>
<dbReference type="Pfam" id="PF13915">
    <property type="entry name" value="DUF4210"/>
    <property type="match status" value="1"/>
</dbReference>
<dbReference type="AlphaFoldDB" id="A0A6A4VI06"/>
<dbReference type="SMART" id="SM01177">
    <property type="entry name" value="DUF4210"/>
    <property type="match status" value="1"/>
</dbReference>
<feature type="compositionally biased region" description="Polar residues" evidence="2">
    <location>
        <begin position="256"/>
        <end position="266"/>
    </location>
</feature>
<dbReference type="EMBL" id="VIIS01001732">
    <property type="protein sequence ID" value="KAF0293635.1"/>
    <property type="molecule type" value="Genomic_DNA"/>
</dbReference>
<evidence type="ECO:0000313" key="4">
    <source>
        <dbReference type="EMBL" id="KAF0293635.1"/>
    </source>
</evidence>